<gene>
    <name evidence="1" type="ORF">BDQ12DRAFT_728603</name>
</gene>
<accession>A0A5C3LHC5</accession>
<evidence type="ECO:0000313" key="2">
    <source>
        <dbReference type="Proteomes" id="UP000308652"/>
    </source>
</evidence>
<proteinExistence type="predicted"/>
<sequence>MAPAAKIKRALKSAARLPGRVAIGAGRSSGRNHFSPIAGEIPLVILRVQIIGCKDLLAKDRNGYSDPSRTNANPPLPSLHGFICASVLSTRHQTPKDHLPRFTSPRIDVRLFFVPLPRRQARRARVGGMG</sequence>
<dbReference type="AlphaFoldDB" id="A0A5C3LHC5"/>
<protein>
    <submittedName>
        <fullName evidence="1">Uncharacterized protein</fullName>
    </submittedName>
</protein>
<organism evidence="1 2">
    <name type="scientific">Crucibulum laeve</name>
    <dbReference type="NCBI Taxonomy" id="68775"/>
    <lineage>
        <taxon>Eukaryota</taxon>
        <taxon>Fungi</taxon>
        <taxon>Dikarya</taxon>
        <taxon>Basidiomycota</taxon>
        <taxon>Agaricomycotina</taxon>
        <taxon>Agaricomycetes</taxon>
        <taxon>Agaricomycetidae</taxon>
        <taxon>Agaricales</taxon>
        <taxon>Agaricineae</taxon>
        <taxon>Nidulariaceae</taxon>
        <taxon>Crucibulum</taxon>
    </lineage>
</organism>
<dbReference type="OrthoDB" id="67700at2759"/>
<evidence type="ECO:0000313" key="1">
    <source>
        <dbReference type="EMBL" id="TFK32514.1"/>
    </source>
</evidence>
<dbReference type="Proteomes" id="UP000308652">
    <property type="component" value="Unassembled WGS sequence"/>
</dbReference>
<keyword evidence="2" id="KW-1185">Reference proteome</keyword>
<dbReference type="EMBL" id="ML213672">
    <property type="protein sequence ID" value="TFK32514.1"/>
    <property type="molecule type" value="Genomic_DNA"/>
</dbReference>
<reference evidence="1 2" key="1">
    <citation type="journal article" date="2019" name="Nat. Ecol. Evol.">
        <title>Megaphylogeny resolves global patterns of mushroom evolution.</title>
        <authorList>
            <person name="Varga T."/>
            <person name="Krizsan K."/>
            <person name="Foldi C."/>
            <person name="Dima B."/>
            <person name="Sanchez-Garcia M."/>
            <person name="Sanchez-Ramirez S."/>
            <person name="Szollosi G.J."/>
            <person name="Szarkandi J.G."/>
            <person name="Papp V."/>
            <person name="Albert L."/>
            <person name="Andreopoulos W."/>
            <person name="Angelini C."/>
            <person name="Antonin V."/>
            <person name="Barry K.W."/>
            <person name="Bougher N.L."/>
            <person name="Buchanan P."/>
            <person name="Buyck B."/>
            <person name="Bense V."/>
            <person name="Catcheside P."/>
            <person name="Chovatia M."/>
            <person name="Cooper J."/>
            <person name="Damon W."/>
            <person name="Desjardin D."/>
            <person name="Finy P."/>
            <person name="Geml J."/>
            <person name="Haridas S."/>
            <person name="Hughes K."/>
            <person name="Justo A."/>
            <person name="Karasinski D."/>
            <person name="Kautmanova I."/>
            <person name="Kiss B."/>
            <person name="Kocsube S."/>
            <person name="Kotiranta H."/>
            <person name="LaButti K.M."/>
            <person name="Lechner B.E."/>
            <person name="Liimatainen K."/>
            <person name="Lipzen A."/>
            <person name="Lukacs Z."/>
            <person name="Mihaltcheva S."/>
            <person name="Morgado L.N."/>
            <person name="Niskanen T."/>
            <person name="Noordeloos M.E."/>
            <person name="Ohm R.A."/>
            <person name="Ortiz-Santana B."/>
            <person name="Ovrebo C."/>
            <person name="Racz N."/>
            <person name="Riley R."/>
            <person name="Savchenko A."/>
            <person name="Shiryaev A."/>
            <person name="Soop K."/>
            <person name="Spirin V."/>
            <person name="Szebenyi C."/>
            <person name="Tomsovsky M."/>
            <person name="Tulloss R.E."/>
            <person name="Uehling J."/>
            <person name="Grigoriev I.V."/>
            <person name="Vagvolgyi C."/>
            <person name="Papp T."/>
            <person name="Martin F.M."/>
            <person name="Miettinen O."/>
            <person name="Hibbett D.S."/>
            <person name="Nagy L.G."/>
        </authorList>
    </citation>
    <scope>NUCLEOTIDE SEQUENCE [LARGE SCALE GENOMIC DNA]</scope>
    <source>
        <strain evidence="1 2">CBS 166.37</strain>
    </source>
</reference>
<name>A0A5C3LHC5_9AGAR</name>
<dbReference type="STRING" id="68775.A0A5C3LHC5"/>